<dbReference type="InterPro" id="IPR020806">
    <property type="entry name" value="PKS_PP-bd"/>
</dbReference>
<accession>A0A8H4RJF8</accession>
<dbReference type="Proteomes" id="UP000566819">
    <property type="component" value="Unassembled WGS sequence"/>
</dbReference>
<name>A0A8H4RJF8_9HELO</name>
<keyword evidence="3" id="KW-0436">Ligase</keyword>
<dbReference type="InterPro" id="IPR013968">
    <property type="entry name" value="PKS_KR"/>
</dbReference>
<dbReference type="Pfam" id="PF00550">
    <property type="entry name" value="PP-binding"/>
    <property type="match status" value="1"/>
</dbReference>
<feature type="compositionally biased region" description="Low complexity" evidence="4">
    <location>
        <begin position="442"/>
        <end position="455"/>
    </location>
</feature>
<dbReference type="PANTHER" id="PTHR45527:SF1">
    <property type="entry name" value="FATTY ACID SYNTHASE"/>
    <property type="match status" value="1"/>
</dbReference>
<feature type="region of interest" description="Disordered" evidence="4">
    <location>
        <begin position="1"/>
        <end position="27"/>
    </location>
</feature>
<dbReference type="SUPFAM" id="SSF56801">
    <property type="entry name" value="Acetyl-CoA synthetase-like"/>
    <property type="match status" value="1"/>
</dbReference>
<dbReference type="EMBL" id="JAAMPI010000632">
    <property type="protein sequence ID" value="KAF4629754.1"/>
    <property type="molecule type" value="Genomic_DNA"/>
</dbReference>
<evidence type="ECO:0000259" key="5">
    <source>
        <dbReference type="PROSITE" id="PS50075"/>
    </source>
</evidence>
<dbReference type="InterPro" id="IPR001242">
    <property type="entry name" value="Condensation_dom"/>
</dbReference>
<dbReference type="InterPro" id="IPR042099">
    <property type="entry name" value="ANL_N_sf"/>
</dbReference>
<dbReference type="CDD" id="cd05930">
    <property type="entry name" value="A_NRPS"/>
    <property type="match status" value="1"/>
</dbReference>
<organism evidence="6 7">
    <name type="scientific">Cudoniella acicularis</name>
    <dbReference type="NCBI Taxonomy" id="354080"/>
    <lineage>
        <taxon>Eukaryota</taxon>
        <taxon>Fungi</taxon>
        <taxon>Dikarya</taxon>
        <taxon>Ascomycota</taxon>
        <taxon>Pezizomycotina</taxon>
        <taxon>Leotiomycetes</taxon>
        <taxon>Helotiales</taxon>
        <taxon>Tricladiaceae</taxon>
        <taxon>Cudoniella</taxon>
    </lineage>
</organism>
<dbReference type="Gene3D" id="3.40.50.12780">
    <property type="entry name" value="N-terminal domain of ligase-like"/>
    <property type="match status" value="1"/>
</dbReference>
<evidence type="ECO:0000256" key="1">
    <source>
        <dbReference type="ARBA" id="ARBA00022450"/>
    </source>
</evidence>
<evidence type="ECO:0000313" key="6">
    <source>
        <dbReference type="EMBL" id="KAF4629754.1"/>
    </source>
</evidence>
<dbReference type="SMART" id="SM00823">
    <property type="entry name" value="PKS_PP"/>
    <property type="match status" value="2"/>
</dbReference>
<gene>
    <name evidence="6" type="ORF">G7Y89_g8391</name>
</gene>
<dbReference type="InterPro" id="IPR036736">
    <property type="entry name" value="ACP-like_sf"/>
</dbReference>
<dbReference type="Gene3D" id="3.40.50.720">
    <property type="entry name" value="NAD(P)-binding Rossmann-like Domain"/>
    <property type="match status" value="2"/>
</dbReference>
<dbReference type="SUPFAM" id="SSF47336">
    <property type="entry name" value="ACP-like"/>
    <property type="match status" value="2"/>
</dbReference>
<evidence type="ECO:0000256" key="2">
    <source>
        <dbReference type="ARBA" id="ARBA00022553"/>
    </source>
</evidence>
<dbReference type="InterPro" id="IPR000873">
    <property type="entry name" value="AMP-dep_synth/lig_dom"/>
</dbReference>
<dbReference type="InterPro" id="IPR020845">
    <property type="entry name" value="AMP-binding_CS"/>
</dbReference>
<dbReference type="PANTHER" id="PTHR45527">
    <property type="entry name" value="NONRIBOSOMAL PEPTIDE SYNTHETASE"/>
    <property type="match status" value="1"/>
</dbReference>
<feature type="compositionally biased region" description="Polar residues" evidence="4">
    <location>
        <begin position="1474"/>
        <end position="1486"/>
    </location>
</feature>
<feature type="domain" description="Carrier" evidence="5">
    <location>
        <begin position="1370"/>
        <end position="1446"/>
    </location>
</feature>
<evidence type="ECO:0000256" key="4">
    <source>
        <dbReference type="SAM" id="MobiDB-lite"/>
    </source>
</evidence>
<dbReference type="Gene3D" id="3.30.300.30">
    <property type="match status" value="1"/>
</dbReference>
<dbReference type="GO" id="GO:0005737">
    <property type="term" value="C:cytoplasm"/>
    <property type="evidence" value="ECO:0007669"/>
    <property type="project" value="TreeGrafter"/>
</dbReference>
<dbReference type="Gene3D" id="3.30.559.30">
    <property type="entry name" value="Nonribosomal peptide synthetase, condensation domain"/>
    <property type="match status" value="1"/>
</dbReference>
<dbReference type="InterPro" id="IPR057326">
    <property type="entry name" value="KR_dom"/>
</dbReference>
<dbReference type="GO" id="GO:0043041">
    <property type="term" value="P:amino acid activation for nonribosomal peptide biosynthetic process"/>
    <property type="evidence" value="ECO:0007669"/>
    <property type="project" value="TreeGrafter"/>
</dbReference>
<evidence type="ECO:0000313" key="7">
    <source>
        <dbReference type="Proteomes" id="UP000566819"/>
    </source>
</evidence>
<dbReference type="GO" id="GO:0016874">
    <property type="term" value="F:ligase activity"/>
    <property type="evidence" value="ECO:0007669"/>
    <property type="project" value="UniProtKB-KW"/>
</dbReference>
<feature type="region of interest" description="Disordered" evidence="4">
    <location>
        <begin position="1457"/>
        <end position="1486"/>
    </location>
</feature>
<dbReference type="InterPro" id="IPR036291">
    <property type="entry name" value="NAD(P)-bd_dom_sf"/>
</dbReference>
<dbReference type="SUPFAM" id="SSF51735">
    <property type="entry name" value="NAD(P)-binding Rossmann-fold domains"/>
    <property type="match status" value="2"/>
</dbReference>
<dbReference type="GO" id="GO:0031177">
    <property type="term" value="F:phosphopantetheine binding"/>
    <property type="evidence" value="ECO:0007669"/>
    <property type="project" value="InterPro"/>
</dbReference>
<dbReference type="PROSITE" id="PS50075">
    <property type="entry name" value="CARRIER"/>
    <property type="match status" value="2"/>
</dbReference>
<dbReference type="Pfam" id="PF08659">
    <property type="entry name" value="KR"/>
    <property type="match status" value="1"/>
</dbReference>
<dbReference type="SUPFAM" id="SSF52777">
    <property type="entry name" value="CoA-dependent acyltransferases"/>
    <property type="match status" value="2"/>
</dbReference>
<dbReference type="PROSITE" id="PS00455">
    <property type="entry name" value="AMP_BINDING"/>
    <property type="match status" value="1"/>
</dbReference>
<evidence type="ECO:0000256" key="3">
    <source>
        <dbReference type="ARBA" id="ARBA00022598"/>
    </source>
</evidence>
<dbReference type="InterPro" id="IPR023213">
    <property type="entry name" value="CAT-like_dom_sf"/>
</dbReference>
<sequence>MKEKQKTGHARIYRPELGKLISPPPPRPQAQLRLNAKSPTLMTCWAVLIGPQGDSDPRKGKNKVGKPPATLDIVILLACRRSGHSRTPRGDREFSDALARHQESSWEYKPDRAQVHETVSMLRDSMPGIAGVANAAMILEDSLFLNTTAATVEKQLKPKVAGTIHLDEEFAQKSLDFFVLFSSLASECGNPGQFIYHAANMFMTSLVARRRHSGLSASVIHIGMIVDVGYVAKSQRTNINIEHHLRSLFCAPLAETDFHRLFAGAILSGHLDSGNAELSMGIQPFIGDPSASTRPPWYNNPRFSHMIVPLNSTDGSQSSTSTQQYGNRLEDMSSIAEAVEIFQDLFSKKIESMMKASVVSLDVKAPLSDLGLDSFLAVEIRTWLLQVMKVDVPLLRILGRESMVSISTRAAHRYVEEMPVKKNEQITALPMQIEPEVDLDISQNSSESAKSAPSSGTTKPSECACANEPEYTRTECTSFPQASLHFLHNFLDDQTMFNITTEYNIKGQLNVSRFARALEKTLARHEAFQTCFFTEPGSTELRRGIVSNISLKGRFTHIKVSAAEDVEQKFQAFAGHHWELANGQTFKAMLFTHSPETHTVIFGCHHIIMGGMSWHIFLRDLDLAYQMSPFTTNPNSYLDFSRQQIDALQSGEFEESIEYWTQEQTATSCVRNHIVRKELDANIVDKIKDVSKAYRVTIMQFYLAIVQALFARLLELDEICIGVTDAGRITTGSFTETIGHFSNLLSMRFYINRQRPFAEVVQDTSRTVLNGLSHAQVPIDILLKRLGMKRSSVYAPLFQIAFNYRIGDLLQTKLGNCSMDFTRYLDAKTPYDLTFNVTQTSQRGHLIEVSSNAHLYSIAATELVLDSYISLLEILSVESSQKLQDCKLSSHAQPALLGRGPRVQYLWLETLSERFHQICSAFPDKVSIKDGQGFATYAQFASRVNATAAALVEAGVCPAASVAILLYVPLDPTLPVARQRTMMEACKLDLLLFYNATAGVVTQHDNGVPIPRLNLSELLLFTSGSTGTPKGIRLTQSGIMNYAAAKSAIFALGQVKVLQQSSTGFDMSIVQAFNAFANAGTLVIAPSQFRGDPVKIADLMLEESIYCTICTPIEYLTLTTYSAGSLRKCTSWRYACSGGEAIVDGLVTAFRQLELPNITLTDCYGPTEVSCAVTLQFLLIQASIERNDALYSLGKAIPNTSVYILDSNCEPLPPGFPGEICVGGRGVAGDYLNTEISSTKFVYDPFATPEDVSKGWNRIYRTGDKGYLLEDGSLVFLGRIDGDTLVKLRGFRIELNEVANAILGAAQGSLADAVVTLCVGLPLPRYMLPSMIIPLDRLPATINGKVDRKTVATLPLPEVSRMTSNEGRLTVAEGELRIIWRDVSDKAAGATSIKADTDFFTTGGSSLLLVRLQSALKKRMGVRIALHELYRTSTLRAMADATSEERSQLVTESIDWKAETSIDPNPDHDLRAGTHNTASSSPQQTQRQVVLTGATGFLGSEILAALIGDEDVANIHCIAVPTDTRDKLPENPKVLVYQGSLLSPNLGLSKREMAVLKRTWIR</sequence>
<keyword evidence="1" id="KW-0596">Phosphopantetheine</keyword>
<dbReference type="Pfam" id="PF00668">
    <property type="entry name" value="Condensation"/>
    <property type="match status" value="1"/>
</dbReference>
<feature type="region of interest" description="Disordered" evidence="4">
    <location>
        <begin position="442"/>
        <end position="464"/>
    </location>
</feature>
<dbReference type="InterPro" id="IPR009081">
    <property type="entry name" value="PP-bd_ACP"/>
</dbReference>
<dbReference type="OrthoDB" id="329835at2759"/>
<dbReference type="InterPro" id="IPR045851">
    <property type="entry name" value="AMP-bd_C_sf"/>
</dbReference>
<keyword evidence="2" id="KW-0597">Phosphoprotein</keyword>
<proteinExistence type="predicted"/>
<feature type="domain" description="Carrier" evidence="5">
    <location>
        <begin position="333"/>
        <end position="414"/>
    </location>
</feature>
<dbReference type="Gene3D" id="3.30.559.10">
    <property type="entry name" value="Chloramphenicol acetyltransferase-like domain"/>
    <property type="match status" value="1"/>
</dbReference>
<dbReference type="Gene3D" id="1.10.1200.10">
    <property type="entry name" value="ACP-like"/>
    <property type="match status" value="1"/>
</dbReference>
<reference evidence="6 7" key="1">
    <citation type="submission" date="2020-03" db="EMBL/GenBank/DDBJ databases">
        <title>Draft Genome Sequence of Cudoniella acicularis.</title>
        <authorList>
            <person name="Buettner E."/>
            <person name="Kellner H."/>
        </authorList>
    </citation>
    <scope>NUCLEOTIDE SEQUENCE [LARGE SCALE GENOMIC DNA]</scope>
    <source>
        <strain evidence="6 7">DSM 108380</strain>
    </source>
</reference>
<dbReference type="SMART" id="SM00822">
    <property type="entry name" value="PKS_KR"/>
    <property type="match status" value="1"/>
</dbReference>
<dbReference type="CDD" id="cd19532">
    <property type="entry name" value="C_PKS-NRPS"/>
    <property type="match status" value="1"/>
</dbReference>
<feature type="compositionally biased region" description="Basic and acidic residues" evidence="4">
    <location>
        <begin position="1457"/>
        <end position="1472"/>
    </location>
</feature>
<dbReference type="GO" id="GO:0044550">
    <property type="term" value="P:secondary metabolite biosynthetic process"/>
    <property type="evidence" value="ECO:0007669"/>
    <property type="project" value="TreeGrafter"/>
</dbReference>
<keyword evidence="7" id="KW-1185">Reference proteome</keyword>
<dbReference type="Pfam" id="PF00501">
    <property type="entry name" value="AMP-binding"/>
    <property type="match status" value="1"/>
</dbReference>
<comment type="caution">
    <text evidence="6">The sequence shown here is derived from an EMBL/GenBank/DDBJ whole genome shotgun (WGS) entry which is preliminary data.</text>
</comment>
<protein>
    <recommendedName>
        <fullName evidence="5">Carrier domain-containing protein</fullName>
    </recommendedName>
</protein>